<protein>
    <submittedName>
        <fullName evidence="1">Uncharacterized protein</fullName>
    </submittedName>
</protein>
<dbReference type="AlphaFoldDB" id="A0AAV2S8M8"/>
<sequence length="553" mass="63628">MAAHFSPTFNCGIICDEILSPEVFANTVANHDMQQLQENMVTNDAPVYTGSLLVNNSVAAKGIVTRELSGQYLEEIFHQALMTNLKDKQTILLDFASGTRLFFNLRDKTKILRIVNVSLSSSVSKYDFLQDEIFNLENTSFIVTQSTNVINGSLDVLSTKEKEVQVISAFKTFEDLNLSAGMTLRNQTFEHFDFIPENRDDNRKRRSTSVGNSLCPNGVWLKLSLLSSNDKLWHQLLQTVRTTVTSRILLEQLHSASNSMCLSPEEQMVISDLQHNVHCVLNDLTIVDNVHNLFKNTCSSQQEKTFSKERLQKVTVIVDKYRQTLEKKMIKILVNPVGLYIKEEMGSYLGNQLFIVKLILQQLYSNKHLYDMEFSSNRDNNDEFGSQKNMLNSHVWYLLRNINILYKIQMVNTHSIFKLKNDTASRIGKENIDTVINYEMERIVKTLSIIESTNRNLCYLMIDFEKHLNSEERDHIVFMLQMYRNKILALLLDDIQNQKDLYDQEQNEPIDSLLHLYSNDQINGEIEGSKIKGAIIEDQIENVGKVTLDLHSR</sequence>
<keyword evidence="2" id="KW-1185">Reference proteome</keyword>
<gene>
    <name evidence="1" type="ORF">MNOR_LOCUS34412</name>
</gene>
<dbReference type="Proteomes" id="UP001497623">
    <property type="component" value="Unassembled WGS sequence"/>
</dbReference>
<reference evidence="1 2" key="1">
    <citation type="submission" date="2024-05" db="EMBL/GenBank/DDBJ databases">
        <authorList>
            <person name="Wallberg A."/>
        </authorList>
    </citation>
    <scope>NUCLEOTIDE SEQUENCE [LARGE SCALE GENOMIC DNA]</scope>
</reference>
<evidence type="ECO:0000313" key="1">
    <source>
        <dbReference type="EMBL" id="CAL4173607.1"/>
    </source>
</evidence>
<comment type="caution">
    <text evidence="1">The sequence shown here is derived from an EMBL/GenBank/DDBJ whole genome shotgun (WGS) entry which is preliminary data.</text>
</comment>
<name>A0AAV2S8M8_MEGNR</name>
<dbReference type="EMBL" id="CAXKWB010052939">
    <property type="protein sequence ID" value="CAL4173607.1"/>
    <property type="molecule type" value="Genomic_DNA"/>
</dbReference>
<accession>A0AAV2S8M8</accession>
<proteinExistence type="predicted"/>
<evidence type="ECO:0000313" key="2">
    <source>
        <dbReference type="Proteomes" id="UP001497623"/>
    </source>
</evidence>
<organism evidence="1 2">
    <name type="scientific">Meganyctiphanes norvegica</name>
    <name type="common">Northern krill</name>
    <name type="synonym">Thysanopoda norvegica</name>
    <dbReference type="NCBI Taxonomy" id="48144"/>
    <lineage>
        <taxon>Eukaryota</taxon>
        <taxon>Metazoa</taxon>
        <taxon>Ecdysozoa</taxon>
        <taxon>Arthropoda</taxon>
        <taxon>Crustacea</taxon>
        <taxon>Multicrustacea</taxon>
        <taxon>Malacostraca</taxon>
        <taxon>Eumalacostraca</taxon>
        <taxon>Eucarida</taxon>
        <taxon>Euphausiacea</taxon>
        <taxon>Euphausiidae</taxon>
        <taxon>Meganyctiphanes</taxon>
    </lineage>
</organism>
<feature type="non-terminal residue" evidence="1">
    <location>
        <position position="553"/>
    </location>
</feature>